<evidence type="ECO:0000313" key="2">
    <source>
        <dbReference type="EMBL" id="PSU99557.1"/>
    </source>
</evidence>
<dbReference type="InterPro" id="IPR036286">
    <property type="entry name" value="LexA/Signal_pep-like_sf"/>
</dbReference>
<protein>
    <recommendedName>
        <fullName evidence="1">Peptidase S24/S26A/S26B/S26C domain-containing protein</fullName>
    </recommendedName>
</protein>
<evidence type="ECO:0000313" key="3">
    <source>
        <dbReference type="Proteomes" id="UP000241426"/>
    </source>
</evidence>
<feature type="domain" description="Peptidase S24/S26A/S26B/S26C" evidence="1">
    <location>
        <begin position="116"/>
        <end position="183"/>
    </location>
</feature>
<organism evidence="2 3">
    <name type="scientific">Photobacterium kishitanii</name>
    <dbReference type="NCBI Taxonomy" id="318456"/>
    <lineage>
        <taxon>Bacteria</taxon>
        <taxon>Pseudomonadati</taxon>
        <taxon>Pseudomonadota</taxon>
        <taxon>Gammaproteobacteria</taxon>
        <taxon>Vibrionales</taxon>
        <taxon>Vibrionaceae</taxon>
        <taxon>Photobacterium</taxon>
    </lineage>
</organism>
<dbReference type="InterPro" id="IPR015927">
    <property type="entry name" value="Peptidase_S24_S26A/B/C"/>
</dbReference>
<dbReference type="EMBL" id="PYNF01000005">
    <property type="protein sequence ID" value="PSU99557.1"/>
    <property type="molecule type" value="Genomic_DNA"/>
</dbReference>
<dbReference type="Proteomes" id="UP000241426">
    <property type="component" value="Unassembled WGS sequence"/>
</dbReference>
<comment type="caution">
    <text evidence="2">The sequence shown here is derived from an EMBL/GenBank/DDBJ whole genome shotgun (WGS) entry which is preliminary data.</text>
</comment>
<evidence type="ECO:0000259" key="1">
    <source>
        <dbReference type="Pfam" id="PF00717"/>
    </source>
</evidence>
<dbReference type="AlphaFoldDB" id="A0A2T3KJ94"/>
<accession>A0A2T3KJ94</accession>
<name>A0A2T3KJ94_9GAMM</name>
<reference evidence="2 3" key="1">
    <citation type="submission" date="2018-01" db="EMBL/GenBank/DDBJ databases">
        <title>Whole genome sequencing of Histamine producing bacteria.</title>
        <authorList>
            <person name="Butler K."/>
        </authorList>
    </citation>
    <scope>NUCLEOTIDE SEQUENCE [LARGE SCALE GENOMIC DNA]</scope>
    <source>
        <strain evidence="2 3">FS-7.2</strain>
    </source>
</reference>
<sequence>MSAFTGFENQSKAYLEYPLDLGDIIHHPASTFIYTKTEFDRYNLLHRNDWAVVDASLHPEKGDVILIELNAEQCLIPLDKVVWNEDMLMFGVLIAIIKFHRGKSVLPDLNIADLSKSLNSLLIASPETSFISQAVGNNMLPLGIPNGSLNVIERHVDYKDGDIAVVYQKSTFYCRRLNFSEGTLEDGYGISMPIQRPFSVEGVVTKTVILFRTLLQ</sequence>
<dbReference type="Gene3D" id="2.10.109.10">
    <property type="entry name" value="Umud Fragment, subunit A"/>
    <property type="match status" value="1"/>
</dbReference>
<dbReference type="SUPFAM" id="SSF51306">
    <property type="entry name" value="LexA/Signal peptidase"/>
    <property type="match status" value="1"/>
</dbReference>
<dbReference type="Pfam" id="PF00717">
    <property type="entry name" value="Peptidase_S24"/>
    <property type="match status" value="1"/>
</dbReference>
<gene>
    <name evidence="2" type="ORF">C9J27_07910</name>
</gene>
<dbReference type="RefSeq" id="WP_107289457.1">
    <property type="nucleotide sequence ID" value="NZ_PYNF01000005.1"/>
</dbReference>
<proteinExistence type="predicted"/>